<dbReference type="Gene3D" id="3.40.50.720">
    <property type="entry name" value="NAD(P)-binding Rossmann-like Domain"/>
    <property type="match status" value="1"/>
</dbReference>
<feature type="domain" description="FAD-binding" evidence="5">
    <location>
        <begin position="140"/>
        <end position="344"/>
    </location>
</feature>
<dbReference type="Gene3D" id="3.50.50.60">
    <property type="entry name" value="FAD/NAD(P)-binding domain"/>
    <property type="match status" value="1"/>
</dbReference>
<evidence type="ECO:0000256" key="2">
    <source>
        <dbReference type="ARBA" id="ARBA00022827"/>
    </source>
</evidence>
<dbReference type="InterPro" id="IPR036188">
    <property type="entry name" value="FAD/NAD-bd_sf"/>
</dbReference>
<dbReference type="InterPro" id="IPR036291">
    <property type="entry name" value="NAD(P)-bd_dom_sf"/>
</dbReference>
<accession>A0A316VTJ9</accession>
<dbReference type="SUPFAM" id="SSF51735">
    <property type="entry name" value="NAD(P)-binding Rossmann-fold domains"/>
    <property type="match status" value="1"/>
</dbReference>
<evidence type="ECO:0000256" key="3">
    <source>
        <dbReference type="ARBA" id="ARBA00023002"/>
    </source>
</evidence>
<organism evidence="6 7">
    <name type="scientific">Ceraceosorus guamensis</name>
    <dbReference type="NCBI Taxonomy" id="1522189"/>
    <lineage>
        <taxon>Eukaryota</taxon>
        <taxon>Fungi</taxon>
        <taxon>Dikarya</taxon>
        <taxon>Basidiomycota</taxon>
        <taxon>Ustilaginomycotina</taxon>
        <taxon>Exobasidiomycetes</taxon>
        <taxon>Ceraceosorales</taxon>
        <taxon>Ceraceosoraceae</taxon>
        <taxon>Ceraceosorus</taxon>
    </lineage>
</organism>
<evidence type="ECO:0000313" key="7">
    <source>
        <dbReference type="Proteomes" id="UP000245783"/>
    </source>
</evidence>
<evidence type="ECO:0000256" key="4">
    <source>
        <dbReference type="ARBA" id="ARBA00023033"/>
    </source>
</evidence>
<proteinExistence type="predicted"/>
<dbReference type="PRINTS" id="PR00420">
    <property type="entry name" value="RNGMNOXGNASE"/>
</dbReference>
<dbReference type="PANTHER" id="PTHR46972">
    <property type="entry name" value="MONOOXYGENASE ASQM-RELATED"/>
    <property type="match status" value="1"/>
</dbReference>
<dbReference type="GO" id="GO:0071949">
    <property type="term" value="F:FAD binding"/>
    <property type="evidence" value="ECO:0007669"/>
    <property type="project" value="InterPro"/>
</dbReference>
<keyword evidence="2" id="KW-0274">FAD</keyword>
<keyword evidence="3" id="KW-0560">Oxidoreductase</keyword>
<dbReference type="SUPFAM" id="SSF51905">
    <property type="entry name" value="FAD/NAD(P)-binding domain"/>
    <property type="match status" value="1"/>
</dbReference>
<dbReference type="InParanoid" id="A0A316VTJ9"/>
<protein>
    <submittedName>
        <fullName evidence="6">FAD/NAD(P)-binding domain-containing protein</fullName>
    </submittedName>
</protein>
<dbReference type="AlphaFoldDB" id="A0A316VTJ9"/>
<dbReference type="EMBL" id="KZ819420">
    <property type="protein sequence ID" value="PWN40368.1"/>
    <property type="molecule type" value="Genomic_DNA"/>
</dbReference>
<evidence type="ECO:0000259" key="5">
    <source>
        <dbReference type="Pfam" id="PF01494"/>
    </source>
</evidence>
<sequence length="513" mass="56142">MPSSPPRIAIIGAGPAGLSLAKLLTLPSSPRVKVTVYELDAFPTSRTEQGGTLDLHADSGLAAIRKDTTLFYEGASSPPKSKEEQDSVFSRPEIDRKKLKEILLDSVPSDMIKWCFHLREVMADGMLRFDDREHLEGPFDLVVGADGAWSKVRAKLSDVGPVYSGVSGYEMEIKSPSSSCPHVDKMVGKGMYIGLSDGKFMSAQRQGNDSLRVRSWQMLPYGETERALKRDGKQGTKDKILQVYADWDPRMTEVLRQADAETMTQWTLHELPVGTRWDHQQGFTLIGDASSLMTPFSGEGVNKAMRDALDLAACIARSRDGTGELALDGAVSRYEAEMFPRAEQHQIETARNKRMFFGPAGAAGFMVGILGHVTRESSWRLGHAQVLEADSIAAMNYLAAPFNFVAKNFSVPASHLSLPRDSLFSLADVPSLAGKVALVTGGSEGIGLACVKCLIDHDIEKLFVLSHRRGVFEEGLASINEAKRKFIKLWQTLKWASDQGLGTSGRAALYFTP</sequence>
<evidence type="ECO:0000313" key="6">
    <source>
        <dbReference type="EMBL" id="PWN40368.1"/>
    </source>
</evidence>
<reference evidence="6 7" key="1">
    <citation type="journal article" date="2018" name="Mol. Biol. Evol.">
        <title>Broad Genomic Sampling Reveals a Smut Pathogenic Ancestry of the Fungal Clade Ustilaginomycotina.</title>
        <authorList>
            <person name="Kijpornyongpan T."/>
            <person name="Mondo S.J."/>
            <person name="Barry K."/>
            <person name="Sandor L."/>
            <person name="Lee J."/>
            <person name="Lipzen A."/>
            <person name="Pangilinan J."/>
            <person name="LaButti K."/>
            <person name="Hainaut M."/>
            <person name="Henrissat B."/>
            <person name="Grigoriev I.V."/>
            <person name="Spatafora J.W."/>
            <person name="Aime M.C."/>
        </authorList>
    </citation>
    <scope>NUCLEOTIDE SEQUENCE [LARGE SCALE GENOMIC DNA]</scope>
    <source>
        <strain evidence="6 7">MCA 4658</strain>
    </source>
</reference>
<dbReference type="PANTHER" id="PTHR46972:SF1">
    <property type="entry name" value="FAD DEPENDENT OXIDOREDUCTASE DOMAIN-CONTAINING PROTEIN"/>
    <property type="match status" value="1"/>
</dbReference>
<name>A0A316VTJ9_9BASI</name>
<keyword evidence="4" id="KW-0503">Monooxygenase</keyword>
<dbReference type="RefSeq" id="XP_025367528.1">
    <property type="nucleotide sequence ID" value="XM_025516380.1"/>
</dbReference>
<dbReference type="InterPro" id="IPR002938">
    <property type="entry name" value="FAD-bd"/>
</dbReference>
<dbReference type="STRING" id="1522189.A0A316VTJ9"/>
<dbReference type="GO" id="GO:0004497">
    <property type="term" value="F:monooxygenase activity"/>
    <property type="evidence" value="ECO:0007669"/>
    <property type="project" value="UniProtKB-KW"/>
</dbReference>
<evidence type="ECO:0000256" key="1">
    <source>
        <dbReference type="ARBA" id="ARBA00022630"/>
    </source>
</evidence>
<dbReference type="Proteomes" id="UP000245783">
    <property type="component" value="Unassembled WGS sequence"/>
</dbReference>
<keyword evidence="1" id="KW-0285">Flavoprotein</keyword>
<keyword evidence="7" id="KW-1185">Reference proteome</keyword>
<dbReference type="OrthoDB" id="655030at2759"/>
<gene>
    <name evidence="6" type="ORF">IE81DRAFT_349341</name>
</gene>
<dbReference type="GeneID" id="37038250"/>
<dbReference type="Pfam" id="PF01494">
    <property type="entry name" value="FAD_binding_3"/>
    <property type="match status" value="1"/>
</dbReference>